<evidence type="ECO:0000256" key="11">
    <source>
        <dbReference type="ARBA" id="ARBA00023268"/>
    </source>
</evidence>
<dbReference type="PATRIC" id="fig|1379870.5.peg.2991"/>
<comment type="pathway">
    <text evidence="1 12">One-carbon metabolism; tetrahydrofolate interconversion.</text>
</comment>
<dbReference type="FunFam" id="3.40.50.10860:FF:000005">
    <property type="entry name" value="C-1-tetrahydrofolate synthase, cytoplasmic, putative"/>
    <property type="match status" value="1"/>
</dbReference>
<dbReference type="EC" id="1.5.1.5" evidence="12"/>
<protein>
    <recommendedName>
        <fullName evidence="12">Bifunctional protein FolD</fullName>
    </recommendedName>
    <domain>
        <recommendedName>
            <fullName evidence="12">Methylenetetrahydrofolate dehydrogenase</fullName>
            <ecNumber evidence="12">1.5.1.5</ecNumber>
        </recommendedName>
    </domain>
    <domain>
        <recommendedName>
            <fullName evidence="12">Methenyltetrahydrofolate cyclohydrolase</fullName>
            <ecNumber evidence="12">3.5.4.9</ecNumber>
        </recommendedName>
    </domain>
</protein>
<dbReference type="Gene3D" id="3.40.50.720">
    <property type="entry name" value="NAD(P)-binding Rossmann-like Domain"/>
    <property type="match status" value="1"/>
</dbReference>
<keyword evidence="7 12" id="KW-0521">NADP</keyword>
<dbReference type="Proteomes" id="UP000033054">
    <property type="component" value="Chromosome"/>
</dbReference>
<evidence type="ECO:0000256" key="8">
    <source>
        <dbReference type="ARBA" id="ARBA00023002"/>
    </source>
</evidence>
<evidence type="ECO:0000256" key="1">
    <source>
        <dbReference type="ARBA" id="ARBA00004777"/>
    </source>
</evidence>
<evidence type="ECO:0000256" key="2">
    <source>
        <dbReference type="ARBA" id="ARBA00011738"/>
    </source>
</evidence>
<dbReference type="PRINTS" id="PR00085">
    <property type="entry name" value="THFDHDRGNASE"/>
</dbReference>
<evidence type="ECO:0000256" key="9">
    <source>
        <dbReference type="ARBA" id="ARBA00023102"/>
    </source>
</evidence>
<name>A0A0E3ZWR5_9BACT</name>
<dbReference type="EC" id="3.5.4.9" evidence="12"/>
<keyword evidence="4 12" id="KW-0028">Amino-acid biosynthesis</keyword>
<dbReference type="SUPFAM" id="SSF51735">
    <property type="entry name" value="NAD(P)-binding Rossmann-fold domains"/>
    <property type="match status" value="1"/>
</dbReference>
<accession>A0A0E3ZWR5</accession>
<dbReference type="EMBL" id="CP010429">
    <property type="protein sequence ID" value="AKD55808.1"/>
    <property type="molecule type" value="Genomic_DNA"/>
</dbReference>
<sequence>MQLLDGKFLSAQIKLEIAAEVAQINQQGGKIPHLVAILVGNNGASETYVASKMKNCEEVGMHSTLIRFDPSVTEAELLDKVREVNENPDMDGLIVQLPLPDHINPDRVMETINPAKDVDGFHPINIGRMAKGLPAYISATPQGVLEMIKRYDIETAGKHCVVVGRSQIVGLPMSILMQRNTYPGNCTVTITHSRTQNLAEICRSADILVAALGKPEFVTADMVKEGAVVIDVGLERVRDASKKSGFSLKGDVKFDEVAPKTSFITPVPGGVGLMTICSLMQNTLKAARGEIYSRHD</sequence>
<comment type="catalytic activity">
    <reaction evidence="12">
        <text>(6R)-5,10-methylene-5,6,7,8-tetrahydrofolate + NADP(+) = (6R)-5,10-methenyltetrahydrofolate + NADPH</text>
        <dbReference type="Rhea" id="RHEA:22812"/>
        <dbReference type="ChEBI" id="CHEBI:15636"/>
        <dbReference type="ChEBI" id="CHEBI:57455"/>
        <dbReference type="ChEBI" id="CHEBI:57783"/>
        <dbReference type="ChEBI" id="CHEBI:58349"/>
        <dbReference type="EC" id="1.5.1.5"/>
    </reaction>
</comment>
<feature type="binding site" evidence="12">
    <location>
        <begin position="164"/>
        <end position="166"/>
    </location>
    <ligand>
        <name>NADP(+)</name>
        <dbReference type="ChEBI" id="CHEBI:58349"/>
    </ligand>
</feature>
<dbReference type="InterPro" id="IPR020631">
    <property type="entry name" value="THF_DH/CycHdrlase_NAD-bd_dom"/>
</dbReference>
<dbReference type="InterPro" id="IPR020867">
    <property type="entry name" value="THF_DH/CycHdrlase_CS"/>
</dbReference>
<proteinExistence type="inferred from homology"/>
<reference evidence="15 16" key="1">
    <citation type="journal article" date="2014" name="Curr. Microbiol.">
        <title>Spirosoma radiotolerans sp. nov., a gamma-radiation-resistant bacterium isolated from gamma ray-irradiated soil.</title>
        <authorList>
            <person name="Lee J.J."/>
            <person name="Srinivasan S."/>
            <person name="Lim S."/>
            <person name="Joe M."/>
            <person name="Im S."/>
            <person name="Bae S.I."/>
            <person name="Park K.R."/>
            <person name="Han J.H."/>
            <person name="Park S.H."/>
            <person name="Joo B.M."/>
            <person name="Park S.J."/>
            <person name="Kim M.K."/>
        </authorList>
    </citation>
    <scope>NUCLEOTIDE SEQUENCE [LARGE SCALE GENOMIC DNA]</scope>
    <source>
        <strain evidence="15 16">DG5A</strain>
    </source>
</reference>
<dbReference type="HAMAP" id="MF_01576">
    <property type="entry name" value="THF_DHG_CYH"/>
    <property type="match status" value="1"/>
</dbReference>
<evidence type="ECO:0000256" key="7">
    <source>
        <dbReference type="ARBA" id="ARBA00022857"/>
    </source>
</evidence>
<dbReference type="GO" id="GO:0006164">
    <property type="term" value="P:purine nucleotide biosynthetic process"/>
    <property type="evidence" value="ECO:0007669"/>
    <property type="project" value="UniProtKB-KW"/>
</dbReference>
<keyword evidence="6 12" id="KW-0378">Hydrolase</keyword>
<dbReference type="GO" id="GO:0035999">
    <property type="term" value="P:tetrahydrofolate interconversion"/>
    <property type="evidence" value="ECO:0007669"/>
    <property type="project" value="UniProtKB-UniRule"/>
</dbReference>
<organism evidence="15 16">
    <name type="scientific">Spirosoma radiotolerans</name>
    <dbReference type="NCBI Taxonomy" id="1379870"/>
    <lineage>
        <taxon>Bacteria</taxon>
        <taxon>Pseudomonadati</taxon>
        <taxon>Bacteroidota</taxon>
        <taxon>Cytophagia</taxon>
        <taxon>Cytophagales</taxon>
        <taxon>Cytophagaceae</taxon>
        <taxon>Spirosoma</taxon>
    </lineage>
</organism>
<dbReference type="InterPro" id="IPR046346">
    <property type="entry name" value="Aminoacid_DH-like_N_sf"/>
</dbReference>
<evidence type="ECO:0000259" key="14">
    <source>
        <dbReference type="Pfam" id="PF02882"/>
    </source>
</evidence>
<evidence type="ECO:0000313" key="16">
    <source>
        <dbReference type="Proteomes" id="UP000033054"/>
    </source>
</evidence>
<dbReference type="KEGG" id="srd:SD10_13750"/>
<comment type="subunit">
    <text evidence="2 12">Homodimer.</text>
</comment>
<comment type="caution">
    <text evidence="12">Lacks conserved residue(s) required for the propagation of feature annotation.</text>
</comment>
<keyword evidence="10 12" id="KW-0486">Methionine biosynthesis</keyword>
<dbReference type="GO" id="GO:0005829">
    <property type="term" value="C:cytosol"/>
    <property type="evidence" value="ECO:0007669"/>
    <property type="project" value="TreeGrafter"/>
</dbReference>
<dbReference type="InterPro" id="IPR036291">
    <property type="entry name" value="NAD(P)-bd_dom_sf"/>
</dbReference>
<dbReference type="OrthoDB" id="9803580at2"/>
<dbReference type="GO" id="GO:0009086">
    <property type="term" value="P:methionine biosynthetic process"/>
    <property type="evidence" value="ECO:0007669"/>
    <property type="project" value="UniProtKB-KW"/>
</dbReference>
<dbReference type="STRING" id="1379870.SD10_13750"/>
<evidence type="ECO:0000256" key="6">
    <source>
        <dbReference type="ARBA" id="ARBA00022801"/>
    </source>
</evidence>
<keyword evidence="8 12" id="KW-0560">Oxidoreductase</keyword>
<evidence type="ECO:0000259" key="13">
    <source>
        <dbReference type="Pfam" id="PF00763"/>
    </source>
</evidence>
<dbReference type="SUPFAM" id="SSF53223">
    <property type="entry name" value="Aminoacid dehydrogenase-like, N-terminal domain"/>
    <property type="match status" value="1"/>
</dbReference>
<keyword evidence="5 12" id="KW-0658">Purine biosynthesis</keyword>
<keyword evidence="11 12" id="KW-0511">Multifunctional enzyme</keyword>
<evidence type="ECO:0000256" key="5">
    <source>
        <dbReference type="ARBA" id="ARBA00022755"/>
    </source>
</evidence>
<dbReference type="UniPathway" id="UPA00193"/>
<dbReference type="GO" id="GO:0004477">
    <property type="term" value="F:methenyltetrahydrofolate cyclohydrolase activity"/>
    <property type="evidence" value="ECO:0007669"/>
    <property type="project" value="UniProtKB-UniRule"/>
</dbReference>
<dbReference type="GO" id="GO:0000105">
    <property type="term" value="P:L-histidine biosynthetic process"/>
    <property type="evidence" value="ECO:0007669"/>
    <property type="project" value="UniProtKB-KW"/>
</dbReference>
<dbReference type="HOGENOM" id="CLU_034045_2_1_10"/>
<evidence type="ECO:0000256" key="4">
    <source>
        <dbReference type="ARBA" id="ARBA00022605"/>
    </source>
</evidence>
<dbReference type="Gene3D" id="3.40.50.10860">
    <property type="entry name" value="Leucine Dehydrogenase, chain A, domain 1"/>
    <property type="match status" value="1"/>
</dbReference>
<feature type="domain" description="Tetrahydrofolate dehydrogenase/cyclohydrolase NAD(P)-binding" evidence="14">
    <location>
        <begin position="138"/>
        <end position="288"/>
    </location>
</feature>
<dbReference type="CDD" id="cd01080">
    <property type="entry name" value="NAD_bind_m-THF_DH_Cyclohyd"/>
    <property type="match status" value="1"/>
</dbReference>
<dbReference type="InterPro" id="IPR000672">
    <property type="entry name" value="THF_DH/CycHdrlase"/>
</dbReference>
<dbReference type="AlphaFoldDB" id="A0A0E3ZWR5"/>
<evidence type="ECO:0000256" key="3">
    <source>
        <dbReference type="ARBA" id="ARBA00022563"/>
    </source>
</evidence>
<dbReference type="RefSeq" id="WP_046574351.1">
    <property type="nucleotide sequence ID" value="NZ_CP010429.1"/>
</dbReference>
<dbReference type="Pfam" id="PF02882">
    <property type="entry name" value="THF_DHG_CYH_C"/>
    <property type="match status" value="1"/>
</dbReference>
<dbReference type="FunFam" id="3.40.50.720:FF:000189">
    <property type="entry name" value="Bifunctional protein FolD"/>
    <property type="match status" value="1"/>
</dbReference>
<dbReference type="GO" id="GO:0004488">
    <property type="term" value="F:methylenetetrahydrofolate dehydrogenase (NADP+) activity"/>
    <property type="evidence" value="ECO:0007669"/>
    <property type="project" value="UniProtKB-UniRule"/>
</dbReference>
<dbReference type="PROSITE" id="PS00766">
    <property type="entry name" value="THF_DHG_CYH_1"/>
    <property type="match status" value="1"/>
</dbReference>
<comment type="similarity">
    <text evidence="12">Belongs to the tetrahydrofolate dehydrogenase/cyclohydrolase family.</text>
</comment>
<keyword evidence="9 12" id="KW-0368">Histidine biosynthesis</keyword>
<comment type="function">
    <text evidence="12">Catalyzes the oxidation of 5,10-methylenetetrahydrofolate to 5,10-methenyltetrahydrofolate and then the hydrolysis of 5,10-methenyltetrahydrofolate to 10-formyltetrahydrofolate.</text>
</comment>
<dbReference type="PANTHER" id="PTHR48099">
    <property type="entry name" value="C-1-TETRAHYDROFOLATE SYNTHASE, CYTOPLASMIC-RELATED"/>
    <property type="match status" value="1"/>
</dbReference>
<keyword evidence="3 12" id="KW-0554">One-carbon metabolism</keyword>
<gene>
    <name evidence="12" type="primary">folD</name>
    <name evidence="15" type="ORF">SD10_13750</name>
</gene>
<feature type="domain" description="Tetrahydrofolate dehydrogenase/cyclohydrolase catalytic" evidence="13">
    <location>
        <begin position="4"/>
        <end position="119"/>
    </location>
</feature>
<evidence type="ECO:0000313" key="15">
    <source>
        <dbReference type="EMBL" id="AKD55808.1"/>
    </source>
</evidence>
<evidence type="ECO:0000256" key="12">
    <source>
        <dbReference type="HAMAP-Rule" id="MF_01576"/>
    </source>
</evidence>
<dbReference type="InterPro" id="IPR020630">
    <property type="entry name" value="THF_DH/CycHdrlase_cat_dom"/>
</dbReference>
<keyword evidence="16" id="KW-1185">Reference proteome</keyword>
<dbReference type="PANTHER" id="PTHR48099:SF5">
    <property type="entry name" value="C-1-TETRAHYDROFOLATE SYNTHASE, CYTOPLASMIC"/>
    <property type="match status" value="1"/>
</dbReference>
<evidence type="ECO:0000256" key="10">
    <source>
        <dbReference type="ARBA" id="ARBA00023167"/>
    </source>
</evidence>
<comment type="catalytic activity">
    <reaction evidence="12">
        <text>(6R)-5,10-methenyltetrahydrofolate + H2O = (6R)-10-formyltetrahydrofolate + H(+)</text>
        <dbReference type="Rhea" id="RHEA:23700"/>
        <dbReference type="ChEBI" id="CHEBI:15377"/>
        <dbReference type="ChEBI" id="CHEBI:15378"/>
        <dbReference type="ChEBI" id="CHEBI:57455"/>
        <dbReference type="ChEBI" id="CHEBI:195366"/>
        <dbReference type="EC" id="3.5.4.9"/>
    </reaction>
</comment>
<dbReference type="Pfam" id="PF00763">
    <property type="entry name" value="THF_DHG_CYH"/>
    <property type="match status" value="1"/>
</dbReference>